<dbReference type="EMBL" id="CAJOBA010038258">
    <property type="protein sequence ID" value="CAF4057644.1"/>
    <property type="molecule type" value="Genomic_DNA"/>
</dbReference>
<evidence type="ECO:0000313" key="3">
    <source>
        <dbReference type="EMBL" id="CAF1316289.1"/>
    </source>
</evidence>
<dbReference type="AlphaFoldDB" id="A0A815EY53"/>
<dbReference type="Proteomes" id="UP000682733">
    <property type="component" value="Unassembled WGS sequence"/>
</dbReference>
<dbReference type="InterPro" id="IPR043136">
    <property type="entry name" value="B30.2/SPRY_sf"/>
</dbReference>
<evidence type="ECO:0000259" key="1">
    <source>
        <dbReference type="Pfam" id="PF00622"/>
    </source>
</evidence>
<keyword evidence="6" id="KW-1185">Reference proteome</keyword>
<dbReference type="EMBL" id="CAJOBC010045277">
    <property type="protein sequence ID" value="CAF4158352.1"/>
    <property type="molecule type" value="Genomic_DNA"/>
</dbReference>
<sequence>MGWATEGLNPYPWKGRGVRDDEYSWSYDGSRGTLYHNVEGFFEERTRWTRDDACGCGTEINGDNTVIEIWLNGEYLDTAFRISHILLRDFVNEQHIPTTLTSKNINTQHKKLKLKNTGIVLSIDMHVYNETFTAFTISFDFDFPKDKKMHLRLKKTQFSRKLFLFIGKFDSNLWKKKKKNIDIDESKYFKVLSTDTVTDTEYAIRLFGNNSYLILEKTTFDENLNEHGKTETKSVD</sequence>
<evidence type="ECO:0000313" key="5">
    <source>
        <dbReference type="EMBL" id="CAF4158352.1"/>
    </source>
</evidence>
<dbReference type="Proteomes" id="UP000681722">
    <property type="component" value="Unassembled WGS sequence"/>
</dbReference>
<gene>
    <name evidence="3" type="ORF">GPM918_LOCUS29248</name>
    <name evidence="2" type="ORF">OVA965_LOCUS26238</name>
    <name evidence="5" type="ORF">SRO942_LOCUS29814</name>
    <name evidence="4" type="ORF">TMI583_LOCUS26976</name>
</gene>
<dbReference type="Proteomes" id="UP000663829">
    <property type="component" value="Unassembled WGS sequence"/>
</dbReference>
<dbReference type="Proteomes" id="UP000677228">
    <property type="component" value="Unassembled WGS sequence"/>
</dbReference>
<protein>
    <recommendedName>
        <fullName evidence="1">SPRY domain-containing protein</fullName>
    </recommendedName>
</protein>
<dbReference type="InterPro" id="IPR003877">
    <property type="entry name" value="SPRY_dom"/>
</dbReference>
<dbReference type="EMBL" id="CAJNOK010016707">
    <property type="protein sequence ID" value="CAF1250119.1"/>
    <property type="molecule type" value="Genomic_DNA"/>
</dbReference>
<comment type="caution">
    <text evidence="3">The sequence shown here is derived from an EMBL/GenBank/DDBJ whole genome shotgun (WGS) entry which is preliminary data.</text>
</comment>
<organism evidence="3 6">
    <name type="scientific">Didymodactylos carnosus</name>
    <dbReference type="NCBI Taxonomy" id="1234261"/>
    <lineage>
        <taxon>Eukaryota</taxon>
        <taxon>Metazoa</taxon>
        <taxon>Spiralia</taxon>
        <taxon>Gnathifera</taxon>
        <taxon>Rotifera</taxon>
        <taxon>Eurotatoria</taxon>
        <taxon>Bdelloidea</taxon>
        <taxon>Philodinida</taxon>
        <taxon>Philodinidae</taxon>
        <taxon>Didymodactylos</taxon>
    </lineage>
</organism>
<dbReference type="Pfam" id="PF00622">
    <property type="entry name" value="SPRY"/>
    <property type="match status" value="1"/>
</dbReference>
<evidence type="ECO:0000313" key="2">
    <source>
        <dbReference type="EMBL" id="CAF1250119.1"/>
    </source>
</evidence>
<reference evidence="3" key="1">
    <citation type="submission" date="2021-02" db="EMBL/GenBank/DDBJ databases">
        <authorList>
            <person name="Nowell W R."/>
        </authorList>
    </citation>
    <scope>NUCLEOTIDE SEQUENCE</scope>
</reference>
<dbReference type="OrthoDB" id="10017393at2759"/>
<evidence type="ECO:0000313" key="6">
    <source>
        <dbReference type="Proteomes" id="UP000663829"/>
    </source>
</evidence>
<feature type="domain" description="SPRY" evidence="1">
    <location>
        <begin position="2"/>
        <end position="82"/>
    </location>
</feature>
<dbReference type="Gene3D" id="2.60.120.920">
    <property type="match status" value="1"/>
</dbReference>
<proteinExistence type="predicted"/>
<evidence type="ECO:0000313" key="4">
    <source>
        <dbReference type="EMBL" id="CAF4057644.1"/>
    </source>
</evidence>
<name>A0A815EY53_9BILA</name>
<accession>A0A815EY53</accession>
<dbReference type="EMBL" id="CAJNOQ010013188">
    <property type="protein sequence ID" value="CAF1316289.1"/>
    <property type="molecule type" value="Genomic_DNA"/>
</dbReference>